<dbReference type="AlphaFoldDB" id="A0AAW5R3D1"/>
<dbReference type="PANTHER" id="PTHR43133">
    <property type="entry name" value="RNA POLYMERASE ECF-TYPE SIGMA FACTO"/>
    <property type="match status" value="1"/>
</dbReference>
<evidence type="ECO:0000256" key="4">
    <source>
        <dbReference type="ARBA" id="ARBA00023163"/>
    </source>
</evidence>
<keyword evidence="8" id="KW-1185">Reference proteome</keyword>
<evidence type="ECO:0000313" key="8">
    <source>
        <dbReference type="Proteomes" id="UP001320898"/>
    </source>
</evidence>
<keyword evidence="2" id="KW-0805">Transcription regulation</keyword>
<name>A0AAW5R3D1_9HYPH</name>
<evidence type="ECO:0000256" key="2">
    <source>
        <dbReference type="ARBA" id="ARBA00023015"/>
    </source>
</evidence>
<evidence type="ECO:0000256" key="1">
    <source>
        <dbReference type="ARBA" id="ARBA00010641"/>
    </source>
</evidence>
<protein>
    <submittedName>
        <fullName evidence="7">RNA polymerase sigma factor</fullName>
    </submittedName>
</protein>
<evidence type="ECO:0000313" key="7">
    <source>
        <dbReference type="EMBL" id="MCT8973900.1"/>
    </source>
</evidence>
<dbReference type="InterPro" id="IPR036388">
    <property type="entry name" value="WH-like_DNA-bd_sf"/>
</dbReference>
<comment type="similarity">
    <text evidence="1">Belongs to the sigma-70 factor family. ECF subfamily.</text>
</comment>
<feature type="domain" description="RNA polymerase sigma-70 region 2" evidence="5">
    <location>
        <begin position="37"/>
        <end position="103"/>
    </location>
</feature>
<dbReference type="Pfam" id="PF08281">
    <property type="entry name" value="Sigma70_r4_2"/>
    <property type="match status" value="1"/>
</dbReference>
<dbReference type="InterPro" id="IPR014284">
    <property type="entry name" value="RNA_pol_sigma-70_dom"/>
</dbReference>
<reference evidence="7 8" key="1">
    <citation type="submission" date="2022-04" db="EMBL/GenBank/DDBJ databases">
        <authorList>
            <person name="Ye Y.-Q."/>
            <person name="Du Z.-J."/>
        </authorList>
    </citation>
    <scope>NUCLEOTIDE SEQUENCE [LARGE SCALE GENOMIC DNA]</scope>
    <source>
        <strain evidence="7 8">A6E488</strain>
    </source>
</reference>
<dbReference type="GO" id="GO:0006352">
    <property type="term" value="P:DNA-templated transcription initiation"/>
    <property type="evidence" value="ECO:0007669"/>
    <property type="project" value="InterPro"/>
</dbReference>
<dbReference type="EMBL" id="JALIDZ010000009">
    <property type="protein sequence ID" value="MCT8973900.1"/>
    <property type="molecule type" value="Genomic_DNA"/>
</dbReference>
<dbReference type="RefSeq" id="WP_261617480.1">
    <property type="nucleotide sequence ID" value="NZ_JALIDZ010000009.1"/>
</dbReference>
<dbReference type="PANTHER" id="PTHR43133:SF51">
    <property type="entry name" value="RNA POLYMERASE SIGMA FACTOR"/>
    <property type="match status" value="1"/>
</dbReference>
<dbReference type="NCBIfam" id="NF008888">
    <property type="entry name" value="PRK11922.1"/>
    <property type="match status" value="1"/>
</dbReference>
<comment type="caution">
    <text evidence="7">The sequence shown here is derived from an EMBL/GenBank/DDBJ whole genome shotgun (WGS) entry which is preliminary data.</text>
</comment>
<dbReference type="InterPro" id="IPR007627">
    <property type="entry name" value="RNA_pol_sigma70_r2"/>
</dbReference>
<evidence type="ECO:0000259" key="5">
    <source>
        <dbReference type="Pfam" id="PF04542"/>
    </source>
</evidence>
<dbReference type="SUPFAM" id="SSF88946">
    <property type="entry name" value="Sigma2 domain of RNA polymerase sigma factors"/>
    <property type="match status" value="1"/>
</dbReference>
<feature type="domain" description="RNA polymerase sigma factor 70 region 4 type 2" evidence="6">
    <location>
        <begin position="142"/>
        <end position="193"/>
    </location>
</feature>
<accession>A0AAW5R3D1</accession>
<dbReference type="Pfam" id="PF04542">
    <property type="entry name" value="Sigma70_r2"/>
    <property type="match status" value="1"/>
</dbReference>
<keyword evidence="4" id="KW-0804">Transcription</keyword>
<keyword evidence="3" id="KW-0731">Sigma factor</keyword>
<gene>
    <name evidence="7" type="ORF">MUB46_18695</name>
</gene>
<dbReference type="Gene3D" id="1.10.10.10">
    <property type="entry name" value="Winged helix-like DNA-binding domain superfamily/Winged helix DNA-binding domain"/>
    <property type="match status" value="1"/>
</dbReference>
<proteinExistence type="inferred from homology"/>
<dbReference type="Gene3D" id="1.10.1740.10">
    <property type="match status" value="1"/>
</dbReference>
<evidence type="ECO:0000256" key="3">
    <source>
        <dbReference type="ARBA" id="ARBA00023082"/>
    </source>
</evidence>
<dbReference type="InterPro" id="IPR013325">
    <property type="entry name" value="RNA_pol_sigma_r2"/>
</dbReference>
<dbReference type="InterPro" id="IPR013324">
    <property type="entry name" value="RNA_pol_sigma_r3/r4-like"/>
</dbReference>
<organism evidence="7 8">
    <name type="scientific">Microbaculum marinisediminis</name>
    <dbReference type="NCBI Taxonomy" id="2931392"/>
    <lineage>
        <taxon>Bacteria</taxon>
        <taxon>Pseudomonadati</taxon>
        <taxon>Pseudomonadota</taxon>
        <taxon>Alphaproteobacteria</taxon>
        <taxon>Hyphomicrobiales</taxon>
        <taxon>Tepidamorphaceae</taxon>
        <taxon>Microbaculum</taxon>
    </lineage>
</organism>
<dbReference type="GO" id="GO:0016987">
    <property type="term" value="F:sigma factor activity"/>
    <property type="evidence" value="ECO:0007669"/>
    <property type="project" value="UniProtKB-KW"/>
</dbReference>
<sequence>MTTATKPSAEPRAGPDTPEEALVAAARARDDAAIRELIRRLNPRLFRVARGILPSDAEAEEVVQDAYLAAFTRLDEFRGRARFSTWVTRIAINTALMRVRRARPQEGYDTVNEEDSSRIISFPGQQADSPEASLGRSQMRGVLEAAVADLPSDLRLPFLLYEVEGMAIRDIAHDLSLNPITVKTRLFRARRRLRATLEQQVHGGFGTIFPFDGMRCVAMADRVVAMLKAQRHN</sequence>
<dbReference type="GO" id="GO:0003677">
    <property type="term" value="F:DNA binding"/>
    <property type="evidence" value="ECO:0007669"/>
    <property type="project" value="InterPro"/>
</dbReference>
<evidence type="ECO:0000259" key="6">
    <source>
        <dbReference type="Pfam" id="PF08281"/>
    </source>
</evidence>
<dbReference type="Proteomes" id="UP001320898">
    <property type="component" value="Unassembled WGS sequence"/>
</dbReference>
<dbReference type="InterPro" id="IPR039425">
    <property type="entry name" value="RNA_pol_sigma-70-like"/>
</dbReference>
<dbReference type="NCBIfam" id="TIGR02937">
    <property type="entry name" value="sigma70-ECF"/>
    <property type="match status" value="1"/>
</dbReference>
<dbReference type="InterPro" id="IPR013249">
    <property type="entry name" value="RNA_pol_sigma70_r4_t2"/>
</dbReference>
<dbReference type="SUPFAM" id="SSF88659">
    <property type="entry name" value="Sigma3 and sigma4 domains of RNA polymerase sigma factors"/>
    <property type="match status" value="1"/>
</dbReference>